<dbReference type="EMBL" id="PQXN01000003">
    <property type="protein sequence ID" value="TGO65297.1"/>
    <property type="molecule type" value="Genomic_DNA"/>
</dbReference>
<accession>A0A4Z1J8M7</accession>
<dbReference type="AlphaFoldDB" id="A0A4Z1J8M7"/>
<dbReference type="Proteomes" id="UP000297527">
    <property type="component" value="Unassembled WGS sequence"/>
</dbReference>
<comment type="caution">
    <text evidence="1">The sequence shown here is derived from an EMBL/GenBank/DDBJ whole genome shotgun (WGS) entry which is preliminary data.</text>
</comment>
<evidence type="ECO:0000313" key="2">
    <source>
        <dbReference type="Proteomes" id="UP000297527"/>
    </source>
</evidence>
<reference evidence="1 2" key="1">
    <citation type="submission" date="2017-12" db="EMBL/GenBank/DDBJ databases">
        <title>Comparative genomics of Botrytis spp.</title>
        <authorList>
            <person name="Valero-Jimenez C.A."/>
            <person name="Tapia P."/>
            <person name="Veloso J."/>
            <person name="Silva-Moreno E."/>
            <person name="Staats M."/>
            <person name="Valdes J.H."/>
            <person name="Van Kan J.A.L."/>
        </authorList>
    </citation>
    <scope>NUCLEOTIDE SEQUENCE [LARGE SCALE GENOMIC DNA]</scope>
    <source>
        <strain evidence="1 2">MUCL11595</strain>
    </source>
</reference>
<organism evidence="1 2">
    <name type="scientific">Botryotinia convoluta</name>
    <dbReference type="NCBI Taxonomy" id="54673"/>
    <lineage>
        <taxon>Eukaryota</taxon>
        <taxon>Fungi</taxon>
        <taxon>Dikarya</taxon>
        <taxon>Ascomycota</taxon>
        <taxon>Pezizomycotina</taxon>
        <taxon>Leotiomycetes</taxon>
        <taxon>Helotiales</taxon>
        <taxon>Sclerotiniaceae</taxon>
        <taxon>Botryotinia</taxon>
    </lineage>
</organism>
<gene>
    <name evidence="1" type="ORF">BCON_0003g00920</name>
</gene>
<proteinExistence type="predicted"/>
<evidence type="ECO:0000313" key="1">
    <source>
        <dbReference type="EMBL" id="TGO65297.1"/>
    </source>
</evidence>
<sequence length="92" mass="11009">MDVIEYYQKLLEIRFSEFSGVYEGTRQWLKVLSMKNEILQYILEWLRAYSRLAINVASALMISFILSSPHRIPYVMLQHYRQMQALEAPQFC</sequence>
<protein>
    <submittedName>
        <fullName evidence="1">Uncharacterized protein</fullName>
    </submittedName>
</protein>
<name>A0A4Z1J8M7_9HELO</name>
<keyword evidence="2" id="KW-1185">Reference proteome</keyword>